<reference evidence="1 2" key="1">
    <citation type="journal article" date="2022" name="Plant J.">
        <title>Chromosome-level genome of Camellia lanceoleosa provides a valuable resource for understanding genome evolution and self-incompatibility.</title>
        <authorList>
            <person name="Gong W."/>
            <person name="Xiao S."/>
            <person name="Wang L."/>
            <person name="Liao Z."/>
            <person name="Chang Y."/>
            <person name="Mo W."/>
            <person name="Hu G."/>
            <person name="Li W."/>
            <person name="Zhao G."/>
            <person name="Zhu H."/>
            <person name="Hu X."/>
            <person name="Ji K."/>
            <person name="Xiang X."/>
            <person name="Song Q."/>
            <person name="Yuan D."/>
            <person name="Jin S."/>
            <person name="Zhang L."/>
        </authorList>
    </citation>
    <scope>NUCLEOTIDE SEQUENCE [LARGE SCALE GENOMIC DNA]</scope>
    <source>
        <strain evidence="1">SQ_2022a</strain>
    </source>
</reference>
<gene>
    <name evidence="1" type="ORF">LOK49_LG02G01053</name>
</gene>
<name>A0ACC0IG37_9ERIC</name>
<sequence length="203" mass="23092">MEPRATANNQTPKPTMEIGKITLPQSLVHKMEGSTLSLLLELGIEAIHCRHSLVDRTDNGENRTKLEHHSRASSALVSYGIHEPVYSSHHPQGGLKIGFFLQSMLVPIQQPGTNLWEELERTTNTMTQPWLVARDFNDFTDLSERKSFSLNHNFTKSQRFRDRINKCNLIDLGSVGPRLTWTNNRQGLANTMERLDKAMTNDQ</sequence>
<protein>
    <submittedName>
        <fullName evidence="1">Uncharacterized protein</fullName>
    </submittedName>
</protein>
<proteinExistence type="predicted"/>
<evidence type="ECO:0000313" key="2">
    <source>
        <dbReference type="Proteomes" id="UP001060215"/>
    </source>
</evidence>
<comment type="caution">
    <text evidence="1">The sequence shown here is derived from an EMBL/GenBank/DDBJ whole genome shotgun (WGS) entry which is preliminary data.</text>
</comment>
<evidence type="ECO:0000313" key="1">
    <source>
        <dbReference type="EMBL" id="KAI8024857.1"/>
    </source>
</evidence>
<organism evidence="1 2">
    <name type="scientific">Camellia lanceoleosa</name>
    <dbReference type="NCBI Taxonomy" id="1840588"/>
    <lineage>
        <taxon>Eukaryota</taxon>
        <taxon>Viridiplantae</taxon>
        <taxon>Streptophyta</taxon>
        <taxon>Embryophyta</taxon>
        <taxon>Tracheophyta</taxon>
        <taxon>Spermatophyta</taxon>
        <taxon>Magnoliopsida</taxon>
        <taxon>eudicotyledons</taxon>
        <taxon>Gunneridae</taxon>
        <taxon>Pentapetalae</taxon>
        <taxon>asterids</taxon>
        <taxon>Ericales</taxon>
        <taxon>Theaceae</taxon>
        <taxon>Camellia</taxon>
    </lineage>
</organism>
<keyword evidence="2" id="KW-1185">Reference proteome</keyword>
<dbReference type="EMBL" id="CM045760">
    <property type="protein sequence ID" value="KAI8024857.1"/>
    <property type="molecule type" value="Genomic_DNA"/>
</dbReference>
<dbReference type="Proteomes" id="UP001060215">
    <property type="component" value="Chromosome 3"/>
</dbReference>
<accession>A0ACC0IG37</accession>